<feature type="compositionally biased region" description="Basic and acidic residues" evidence="1">
    <location>
        <begin position="38"/>
        <end position="51"/>
    </location>
</feature>
<dbReference type="EMBL" id="JANPWB010000005">
    <property type="protein sequence ID" value="KAJ1185564.1"/>
    <property type="molecule type" value="Genomic_DNA"/>
</dbReference>
<proteinExistence type="predicted"/>
<dbReference type="Proteomes" id="UP001066276">
    <property type="component" value="Chromosome 3_1"/>
</dbReference>
<evidence type="ECO:0000313" key="2">
    <source>
        <dbReference type="EMBL" id="KAJ1185564.1"/>
    </source>
</evidence>
<sequence length="78" mass="8966">MMWRSSLPQHSCRKISHKLPKETAQCQHTQTKTGGKPDPFEEQRVESPPKRVNQELWSRLHHISLVGILPSLAGDKTR</sequence>
<keyword evidence="3" id="KW-1185">Reference proteome</keyword>
<accession>A0AAV7UAZ0</accession>
<feature type="compositionally biased region" description="Polar residues" evidence="1">
    <location>
        <begin position="24"/>
        <end position="33"/>
    </location>
</feature>
<protein>
    <submittedName>
        <fullName evidence="2">Uncharacterized protein</fullName>
    </submittedName>
</protein>
<reference evidence="2" key="1">
    <citation type="journal article" date="2022" name="bioRxiv">
        <title>Sequencing and chromosome-scale assembly of the giantPleurodeles waltlgenome.</title>
        <authorList>
            <person name="Brown T."/>
            <person name="Elewa A."/>
            <person name="Iarovenko S."/>
            <person name="Subramanian E."/>
            <person name="Araus A.J."/>
            <person name="Petzold A."/>
            <person name="Susuki M."/>
            <person name="Suzuki K.-i.T."/>
            <person name="Hayashi T."/>
            <person name="Toyoda A."/>
            <person name="Oliveira C."/>
            <person name="Osipova E."/>
            <person name="Leigh N.D."/>
            <person name="Simon A."/>
            <person name="Yun M.H."/>
        </authorList>
    </citation>
    <scope>NUCLEOTIDE SEQUENCE</scope>
    <source>
        <strain evidence="2">20211129_DDA</strain>
        <tissue evidence="2">Liver</tissue>
    </source>
</reference>
<evidence type="ECO:0000313" key="3">
    <source>
        <dbReference type="Proteomes" id="UP001066276"/>
    </source>
</evidence>
<dbReference type="AlphaFoldDB" id="A0AAV7UAZ0"/>
<gene>
    <name evidence="2" type="ORF">NDU88_002356</name>
</gene>
<feature type="region of interest" description="Disordered" evidence="1">
    <location>
        <begin position="1"/>
        <end position="51"/>
    </location>
</feature>
<name>A0AAV7UAZ0_PLEWA</name>
<organism evidence="2 3">
    <name type="scientific">Pleurodeles waltl</name>
    <name type="common">Iberian ribbed newt</name>
    <dbReference type="NCBI Taxonomy" id="8319"/>
    <lineage>
        <taxon>Eukaryota</taxon>
        <taxon>Metazoa</taxon>
        <taxon>Chordata</taxon>
        <taxon>Craniata</taxon>
        <taxon>Vertebrata</taxon>
        <taxon>Euteleostomi</taxon>
        <taxon>Amphibia</taxon>
        <taxon>Batrachia</taxon>
        <taxon>Caudata</taxon>
        <taxon>Salamandroidea</taxon>
        <taxon>Salamandridae</taxon>
        <taxon>Pleurodelinae</taxon>
        <taxon>Pleurodeles</taxon>
    </lineage>
</organism>
<comment type="caution">
    <text evidence="2">The sequence shown here is derived from an EMBL/GenBank/DDBJ whole genome shotgun (WGS) entry which is preliminary data.</text>
</comment>
<evidence type="ECO:0000256" key="1">
    <source>
        <dbReference type="SAM" id="MobiDB-lite"/>
    </source>
</evidence>